<reference evidence="1" key="1">
    <citation type="journal article" date="2014" name="Int. J. Syst. Evol. Microbiol.">
        <title>Complete genome sequence of Corynebacterium casei LMG S-19264T (=DSM 44701T), isolated from a smear-ripened cheese.</title>
        <authorList>
            <consortium name="US DOE Joint Genome Institute (JGI-PGF)"/>
            <person name="Walter F."/>
            <person name="Albersmeier A."/>
            <person name="Kalinowski J."/>
            <person name="Ruckert C."/>
        </authorList>
    </citation>
    <scope>NUCLEOTIDE SEQUENCE</scope>
    <source>
        <strain evidence="1">CGMCC 1.15725</strain>
    </source>
</reference>
<evidence type="ECO:0000313" key="2">
    <source>
        <dbReference type="Proteomes" id="UP000646365"/>
    </source>
</evidence>
<dbReference type="Proteomes" id="UP000646365">
    <property type="component" value="Unassembled WGS sequence"/>
</dbReference>
<dbReference type="EMBL" id="BMJQ01000024">
    <property type="protein sequence ID" value="GGF47022.1"/>
    <property type="molecule type" value="Genomic_DNA"/>
</dbReference>
<dbReference type="RefSeq" id="WP_189052051.1">
    <property type="nucleotide sequence ID" value="NZ_BMJQ01000024.1"/>
</dbReference>
<accession>A0A8J3E5F6</accession>
<protein>
    <submittedName>
        <fullName evidence="1">Uncharacterized protein</fullName>
    </submittedName>
</protein>
<name>A0A8J3E5F6_9PROT</name>
<organism evidence="1 2">
    <name type="scientific">Aliidongia dinghuensis</name>
    <dbReference type="NCBI Taxonomy" id="1867774"/>
    <lineage>
        <taxon>Bacteria</taxon>
        <taxon>Pseudomonadati</taxon>
        <taxon>Pseudomonadota</taxon>
        <taxon>Alphaproteobacteria</taxon>
        <taxon>Rhodospirillales</taxon>
        <taxon>Dongiaceae</taxon>
        <taxon>Aliidongia</taxon>
    </lineage>
</organism>
<comment type="caution">
    <text evidence="1">The sequence shown here is derived from an EMBL/GenBank/DDBJ whole genome shotgun (WGS) entry which is preliminary data.</text>
</comment>
<dbReference type="AlphaFoldDB" id="A0A8J3E5F6"/>
<reference evidence="1" key="2">
    <citation type="submission" date="2020-09" db="EMBL/GenBank/DDBJ databases">
        <authorList>
            <person name="Sun Q."/>
            <person name="Zhou Y."/>
        </authorList>
    </citation>
    <scope>NUCLEOTIDE SEQUENCE</scope>
    <source>
        <strain evidence="1">CGMCC 1.15725</strain>
    </source>
</reference>
<sequence>MGTHEIVGGLLAVKAAIDMVRSLGGLLRWRKDPADLVPVYRLTAKRPPPGD</sequence>
<keyword evidence="2" id="KW-1185">Reference proteome</keyword>
<evidence type="ECO:0000313" key="1">
    <source>
        <dbReference type="EMBL" id="GGF47022.1"/>
    </source>
</evidence>
<gene>
    <name evidence="1" type="ORF">GCM10011611_61800</name>
</gene>
<proteinExistence type="predicted"/>